<dbReference type="EMBL" id="VVYX01000320">
    <property type="protein sequence ID" value="KAA5401801.1"/>
    <property type="molecule type" value="Genomic_DNA"/>
</dbReference>
<accession>A0A6L3JPR0</accession>
<evidence type="ECO:0000313" key="5">
    <source>
        <dbReference type="Proteomes" id="UP000482653"/>
    </source>
</evidence>
<comment type="caution">
    <text evidence="4">The sequence shown here is derived from an EMBL/GenBank/DDBJ whole genome shotgun (WGS) entry which is preliminary data.</text>
</comment>
<name>A0A6L3JPR0_9BACE</name>
<evidence type="ECO:0000256" key="2">
    <source>
        <dbReference type="ARBA" id="ARBA00023136"/>
    </source>
</evidence>
<keyword evidence="3" id="KW-0998">Cell outer membrane</keyword>
<sequence length="256" mass="30269">MNSYRTMSEGYPVYKQNRRQMIEGNLSYKQAMEELFGNLSVRYSRSTTPYTPYQQFQEGYLISSYQEGENNRNQFSISASLSKGISWIKGYIFLDAAYSDSRSLLVRNDLKVPNTQRTWHIVPRLETDLFRWLTMKYKLNYAYSILALEDEETATRNISLNQQLSLRFSPFAKVSMELVAEHYHNESPTDRTRDFFLADFILSHKISSKWEIEVLAKNLMNEQRYVYTSFTDEASTVSRSYDIRPRNLMMTIKYSY</sequence>
<organism evidence="4 5">
    <name type="scientific">Bacteroides cellulosilyticus</name>
    <dbReference type="NCBI Taxonomy" id="246787"/>
    <lineage>
        <taxon>Bacteria</taxon>
        <taxon>Pseudomonadati</taxon>
        <taxon>Bacteroidota</taxon>
        <taxon>Bacteroidia</taxon>
        <taxon>Bacteroidales</taxon>
        <taxon>Bacteroidaceae</taxon>
        <taxon>Bacteroides</taxon>
    </lineage>
</organism>
<dbReference type="InterPro" id="IPR036942">
    <property type="entry name" value="Beta-barrel_TonB_sf"/>
</dbReference>
<dbReference type="GO" id="GO:0009279">
    <property type="term" value="C:cell outer membrane"/>
    <property type="evidence" value="ECO:0007669"/>
    <property type="project" value="UniProtKB-SubCell"/>
</dbReference>
<dbReference type="SUPFAM" id="SSF56935">
    <property type="entry name" value="Porins"/>
    <property type="match status" value="1"/>
</dbReference>
<evidence type="ECO:0000313" key="4">
    <source>
        <dbReference type="EMBL" id="KAA5401801.1"/>
    </source>
</evidence>
<evidence type="ECO:0000256" key="3">
    <source>
        <dbReference type="ARBA" id="ARBA00023237"/>
    </source>
</evidence>
<comment type="subcellular location">
    <subcellularLocation>
        <location evidence="1">Cell outer membrane</location>
    </subcellularLocation>
</comment>
<proteinExistence type="predicted"/>
<dbReference type="Proteomes" id="UP000482653">
    <property type="component" value="Unassembled WGS sequence"/>
</dbReference>
<gene>
    <name evidence="4" type="ORF">F2Y87_30640</name>
</gene>
<dbReference type="Gene3D" id="2.40.170.20">
    <property type="entry name" value="TonB-dependent receptor, beta-barrel domain"/>
    <property type="match status" value="1"/>
</dbReference>
<reference evidence="4 5" key="1">
    <citation type="journal article" date="2019" name="Nat. Med.">
        <title>A library of human gut bacterial isolates paired with longitudinal multiomics data enables mechanistic microbiome research.</title>
        <authorList>
            <person name="Poyet M."/>
            <person name="Groussin M."/>
            <person name="Gibbons S.M."/>
            <person name="Avila-Pacheco J."/>
            <person name="Jiang X."/>
            <person name="Kearney S.M."/>
            <person name="Perrotta A.R."/>
            <person name="Berdy B."/>
            <person name="Zhao S."/>
            <person name="Lieberman T.D."/>
            <person name="Swanson P.K."/>
            <person name="Smith M."/>
            <person name="Roesemann S."/>
            <person name="Alexander J.E."/>
            <person name="Rich S.A."/>
            <person name="Livny J."/>
            <person name="Vlamakis H."/>
            <person name="Clish C."/>
            <person name="Bullock K."/>
            <person name="Deik A."/>
            <person name="Scott J."/>
            <person name="Pierce K.A."/>
            <person name="Xavier R.J."/>
            <person name="Alm E.J."/>
        </authorList>
    </citation>
    <scope>NUCLEOTIDE SEQUENCE [LARGE SCALE GENOMIC DNA]</scope>
    <source>
        <strain evidence="4 5">BIOML-A8</strain>
    </source>
</reference>
<evidence type="ECO:0000256" key="1">
    <source>
        <dbReference type="ARBA" id="ARBA00004442"/>
    </source>
</evidence>
<protein>
    <submittedName>
        <fullName evidence="4">Uncharacterized protein</fullName>
    </submittedName>
</protein>
<dbReference type="AlphaFoldDB" id="A0A6L3JPR0"/>
<keyword evidence="2" id="KW-0472">Membrane</keyword>